<keyword evidence="3" id="KW-1185">Reference proteome</keyword>
<dbReference type="PANTHER" id="PTHR35573:SF3">
    <property type="entry name" value="ML DOMAIN-CONTAINING PROTEIN"/>
    <property type="match status" value="1"/>
</dbReference>
<comment type="caution">
    <text evidence="2">The sequence shown here is derived from an EMBL/GenBank/DDBJ whole genome shotgun (WGS) entry which is preliminary data.</text>
</comment>
<dbReference type="PANTHER" id="PTHR35573">
    <property type="entry name" value="PROTEIN CBG22129"/>
    <property type="match status" value="1"/>
</dbReference>
<proteinExistence type="predicted"/>
<evidence type="ECO:0000313" key="2">
    <source>
        <dbReference type="EMBL" id="GMR59835.1"/>
    </source>
</evidence>
<protein>
    <recommendedName>
        <fullName evidence="4">ML-like domain-containing protein</fullName>
    </recommendedName>
</protein>
<dbReference type="Proteomes" id="UP001328107">
    <property type="component" value="Unassembled WGS sequence"/>
</dbReference>
<feature type="signal peptide" evidence="1">
    <location>
        <begin position="1"/>
        <end position="31"/>
    </location>
</feature>
<dbReference type="EMBL" id="BTRK01000006">
    <property type="protein sequence ID" value="GMR59835.1"/>
    <property type="molecule type" value="Genomic_DNA"/>
</dbReference>
<dbReference type="AlphaFoldDB" id="A0AAN5ID95"/>
<organism evidence="2 3">
    <name type="scientific">Pristionchus mayeri</name>
    <dbReference type="NCBI Taxonomy" id="1317129"/>
    <lineage>
        <taxon>Eukaryota</taxon>
        <taxon>Metazoa</taxon>
        <taxon>Ecdysozoa</taxon>
        <taxon>Nematoda</taxon>
        <taxon>Chromadorea</taxon>
        <taxon>Rhabditida</taxon>
        <taxon>Rhabditina</taxon>
        <taxon>Diplogasteromorpha</taxon>
        <taxon>Diplogasteroidea</taxon>
        <taxon>Neodiplogasteridae</taxon>
        <taxon>Pristionchus</taxon>
    </lineage>
</organism>
<sequence>LFRIPFPFSWSFPAMLRQILLFPFVLLTVQSACPYPNGTDTAINMYSCGSSADTISILSYTLSDVNGKPLYPVVPSKPFVLDMQSFNSGPDYTDIKASVRIFEYQKSWTTGQCAWSEIPTFGALDNIDACDFADNCPWKHGDLEINMVIDLSDYSNIISMLSKNAAVQLQLTMKNYNEGSKHEEIGCFIGQMKIQ</sequence>
<feature type="non-terminal residue" evidence="2">
    <location>
        <position position="1"/>
    </location>
</feature>
<feature type="chain" id="PRO_5043020870" description="ML-like domain-containing protein" evidence="1">
    <location>
        <begin position="32"/>
        <end position="195"/>
    </location>
</feature>
<accession>A0AAN5ID95</accession>
<evidence type="ECO:0000256" key="1">
    <source>
        <dbReference type="SAM" id="SignalP"/>
    </source>
</evidence>
<evidence type="ECO:0000313" key="3">
    <source>
        <dbReference type="Proteomes" id="UP001328107"/>
    </source>
</evidence>
<reference evidence="3" key="1">
    <citation type="submission" date="2022-10" db="EMBL/GenBank/DDBJ databases">
        <title>Genome assembly of Pristionchus species.</title>
        <authorList>
            <person name="Yoshida K."/>
            <person name="Sommer R.J."/>
        </authorList>
    </citation>
    <scope>NUCLEOTIDE SEQUENCE [LARGE SCALE GENOMIC DNA]</scope>
    <source>
        <strain evidence="3">RS5460</strain>
    </source>
</reference>
<gene>
    <name evidence="2" type="ORF">PMAYCL1PPCAC_30030</name>
</gene>
<keyword evidence="1" id="KW-0732">Signal</keyword>
<evidence type="ECO:0008006" key="4">
    <source>
        <dbReference type="Google" id="ProtNLM"/>
    </source>
</evidence>
<name>A0AAN5ID95_9BILA</name>